<dbReference type="EMBL" id="SZPU01000069">
    <property type="protein sequence ID" value="TKI63272.1"/>
    <property type="molecule type" value="Genomic_DNA"/>
</dbReference>
<dbReference type="Proteomes" id="UP000308744">
    <property type="component" value="Unassembled WGS sequence"/>
</dbReference>
<organism evidence="1 2">
    <name type="scientific">Lysinibacillus mangiferihumi</name>
    <dbReference type="NCBI Taxonomy" id="1130819"/>
    <lineage>
        <taxon>Bacteria</taxon>
        <taxon>Bacillati</taxon>
        <taxon>Bacillota</taxon>
        <taxon>Bacilli</taxon>
        <taxon>Bacillales</taxon>
        <taxon>Bacillaceae</taxon>
        <taxon>Lysinibacillus</taxon>
    </lineage>
</organism>
<proteinExistence type="predicted"/>
<dbReference type="AlphaFoldDB" id="A0A4U2YRG9"/>
<keyword evidence="2" id="KW-1185">Reference proteome</keyword>
<gene>
    <name evidence="1" type="ORF">FC756_18405</name>
</gene>
<evidence type="ECO:0000313" key="1">
    <source>
        <dbReference type="EMBL" id="TKI63272.1"/>
    </source>
</evidence>
<comment type="caution">
    <text evidence="1">The sequence shown here is derived from an EMBL/GenBank/DDBJ whole genome shotgun (WGS) entry which is preliminary data.</text>
</comment>
<dbReference type="InterPro" id="IPR025551">
    <property type="entry name" value="WapI/YxiJ-like"/>
</dbReference>
<accession>A0A4U2YRG9</accession>
<name>A0A4U2YRG9_9BACI</name>
<evidence type="ECO:0000313" key="2">
    <source>
        <dbReference type="Proteomes" id="UP000308744"/>
    </source>
</evidence>
<reference evidence="1 2" key="1">
    <citation type="submission" date="2019-04" db="EMBL/GenBank/DDBJ databases">
        <title>Lysinibacillus genome sequencing.</title>
        <authorList>
            <person name="Dunlap C."/>
        </authorList>
    </citation>
    <scope>NUCLEOTIDE SEQUENCE [LARGE SCALE GENOMIC DNA]</scope>
    <source>
        <strain evidence="1 2">CCTCC AB 2010389</strain>
    </source>
</reference>
<sequence>MNFSEEDDCLTGDFNTYCMNISGTLNYVSTGKTTKILKSQMEFLQMSFFDFFKQYSFFKHKIYDYQDLFEEYNNFEVTRKLLLKLIE</sequence>
<dbReference type="Pfam" id="PF14176">
    <property type="entry name" value="YxiJ"/>
    <property type="match status" value="1"/>
</dbReference>
<protein>
    <submittedName>
        <fullName evidence="1">Uncharacterized protein</fullName>
    </submittedName>
</protein>